<comment type="caution">
    <text evidence="1">The sequence shown here is derived from an EMBL/GenBank/DDBJ whole genome shotgun (WGS) entry which is preliminary data.</text>
</comment>
<accession>A0A9X3RLD7</accession>
<proteinExistence type="predicted"/>
<evidence type="ECO:0000313" key="2">
    <source>
        <dbReference type="Proteomes" id="UP001146439"/>
    </source>
</evidence>
<dbReference type="EMBL" id="JAKMUZ010000011">
    <property type="protein sequence ID" value="MCZ9296269.1"/>
    <property type="molecule type" value="Genomic_DNA"/>
</dbReference>
<sequence>MSEHMETDSRKIVDNILSDMAELNDWICIADATGANGKNSFYATYDDVVTILSAVKNSSAVTLGKLGAGFQDLPDSWSPREIASEVFSSPDPNGEMMNFWIRELEDPQR</sequence>
<dbReference type="Proteomes" id="UP001146439">
    <property type="component" value="Unassembled WGS sequence"/>
</dbReference>
<dbReference type="RefSeq" id="WP_238801681.1">
    <property type="nucleotide sequence ID" value="NZ_JAKMUZ010000011.1"/>
</dbReference>
<gene>
    <name evidence="1" type="ORF">L8V22_06800</name>
</gene>
<organism evidence="1 2">
    <name type="scientific">Corynebacterium yonathiae</name>
    <dbReference type="NCBI Taxonomy" id="2913504"/>
    <lineage>
        <taxon>Bacteria</taxon>
        <taxon>Bacillati</taxon>
        <taxon>Actinomycetota</taxon>
        <taxon>Actinomycetes</taxon>
        <taxon>Mycobacteriales</taxon>
        <taxon>Corynebacteriaceae</taxon>
        <taxon>Corynebacterium</taxon>
    </lineage>
</organism>
<evidence type="ECO:0000313" key="1">
    <source>
        <dbReference type="EMBL" id="MCZ9296269.1"/>
    </source>
</evidence>
<name>A0A9X3RLD7_9CORY</name>
<protein>
    <submittedName>
        <fullName evidence="1">Uncharacterized protein</fullName>
    </submittedName>
</protein>
<reference evidence="1" key="1">
    <citation type="submission" date="2022-02" db="EMBL/GenBank/DDBJ databases">
        <title>Corynebacterium sp. from urogenital microbiome.</title>
        <authorList>
            <person name="Cappelli E.A."/>
            <person name="Ribeiro T.G."/>
            <person name="Peixe L."/>
        </authorList>
    </citation>
    <scope>NUCLEOTIDE SEQUENCE</scope>
    <source>
        <strain evidence="1">C21Ua_68</strain>
    </source>
</reference>
<dbReference type="AlphaFoldDB" id="A0A9X3RLD7"/>